<dbReference type="Proteomes" id="UP001279553">
    <property type="component" value="Unassembled WGS sequence"/>
</dbReference>
<dbReference type="RefSeq" id="WP_319612339.1">
    <property type="nucleotide sequence ID" value="NZ_JAWXYB010000001.1"/>
</dbReference>
<dbReference type="Pfam" id="PF23127">
    <property type="entry name" value="DotM_C"/>
    <property type="match status" value="1"/>
</dbReference>
<dbReference type="InterPro" id="IPR056464">
    <property type="entry name" value="DotM_C"/>
</dbReference>
<keyword evidence="1" id="KW-0812">Transmembrane</keyword>
<dbReference type="AlphaFoldDB" id="A0AAW9DJX5"/>
<evidence type="ECO:0000313" key="4">
    <source>
        <dbReference type="Proteomes" id="UP001279553"/>
    </source>
</evidence>
<comment type="caution">
    <text evidence="3">The sequence shown here is derived from an EMBL/GenBank/DDBJ whole genome shotgun (WGS) entry which is preliminary data.</text>
</comment>
<name>A0AAW9DJX5_ACIAO</name>
<gene>
    <name evidence="3" type="ORF">SIL87_00245</name>
</gene>
<keyword evidence="1" id="KW-1133">Transmembrane helix</keyword>
<feature type="transmembrane region" description="Helical" evidence="1">
    <location>
        <begin position="15"/>
        <end position="35"/>
    </location>
</feature>
<protein>
    <recommendedName>
        <fullName evidence="2">DotM C-terminal cytoplasmic domain-containing protein</fullName>
    </recommendedName>
</protein>
<organism evidence="3 4">
    <name type="scientific">Acidiphilium acidophilum</name>
    <name type="common">Thiobacillus acidophilus</name>
    <dbReference type="NCBI Taxonomy" id="76588"/>
    <lineage>
        <taxon>Bacteria</taxon>
        <taxon>Pseudomonadati</taxon>
        <taxon>Pseudomonadota</taxon>
        <taxon>Alphaproteobacteria</taxon>
        <taxon>Acetobacterales</taxon>
        <taxon>Acidocellaceae</taxon>
        <taxon>Acidiphilium</taxon>
    </lineage>
</organism>
<accession>A0AAW9DJX5</accession>
<keyword evidence="4" id="KW-1185">Reference proteome</keyword>
<evidence type="ECO:0000313" key="3">
    <source>
        <dbReference type="EMBL" id="MDX5929200.1"/>
    </source>
</evidence>
<feature type="domain" description="DotM C-terminal cytoplasmic" evidence="2">
    <location>
        <begin position="185"/>
        <end position="373"/>
    </location>
</feature>
<sequence>MSGNVRQQQAAVESVVLSLAFILVALVFVLGFAWLKAHTAISRAVLEFMAFQILHFDWTPATHAHALADEIRTIPASSLSIVGLFRVVGAVSALFAVPLSIFVTVLGIILVIFAPASRYATPLDLDGLIKAQAPVFRSIAAYLPRRLVPVAPNLPAPRPADPALHLGEWLACHALGETGVFQQDQAVAALEAQLGDSWSGIDRAPASARMMIAVCGLHACRRRKEATALLGLVSESLAVNAAQEGGTGPEHPLVLSSTIMQAVDRILSETPVRSEVEPVLRQHGFVTTAVMGLLNFARARAGLLPPAQFNFLKLIDRNLWYALQSLGFPVSETEDGPFPNPKIEALGARAHWQTERAERVALVLPHIEMAIDLVVGRVDAASTRQQPLKDLR</sequence>
<reference evidence="3 4" key="1">
    <citation type="submission" date="2023-11" db="EMBL/GenBank/DDBJ databases">
        <title>MicrobeMod: A computational toolkit for identifying prokaryotic methylation and restriction-modification with nanopore sequencing.</title>
        <authorList>
            <person name="Crits-Christoph A."/>
            <person name="Kang S.C."/>
            <person name="Lee H."/>
            <person name="Ostrov N."/>
        </authorList>
    </citation>
    <scope>NUCLEOTIDE SEQUENCE [LARGE SCALE GENOMIC DNA]</scope>
    <source>
        <strain evidence="3 4">DSMZ 700</strain>
    </source>
</reference>
<proteinExistence type="predicted"/>
<dbReference type="EMBL" id="JAWXYB010000001">
    <property type="protein sequence ID" value="MDX5929200.1"/>
    <property type="molecule type" value="Genomic_DNA"/>
</dbReference>
<feature type="transmembrane region" description="Helical" evidence="1">
    <location>
        <begin position="87"/>
        <end position="113"/>
    </location>
</feature>
<keyword evidence="1" id="KW-0472">Membrane</keyword>
<evidence type="ECO:0000256" key="1">
    <source>
        <dbReference type="SAM" id="Phobius"/>
    </source>
</evidence>
<evidence type="ECO:0000259" key="2">
    <source>
        <dbReference type="Pfam" id="PF23127"/>
    </source>
</evidence>